<dbReference type="CDD" id="cd02440">
    <property type="entry name" value="AdoMet_MTases"/>
    <property type="match status" value="1"/>
</dbReference>
<organism evidence="2 3">
    <name type="scientific">Phaeomoniella chlamydospora</name>
    <name type="common">Phaeoacremonium chlamydosporum</name>
    <dbReference type="NCBI Taxonomy" id="158046"/>
    <lineage>
        <taxon>Eukaryota</taxon>
        <taxon>Fungi</taxon>
        <taxon>Dikarya</taxon>
        <taxon>Ascomycota</taxon>
        <taxon>Pezizomycotina</taxon>
        <taxon>Eurotiomycetes</taxon>
        <taxon>Chaetothyriomycetidae</taxon>
        <taxon>Phaeomoniellales</taxon>
        <taxon>Phaeomoniellaceae</taxon>
        <taxon>Phaeomoniella</taxon>
    </lineage>
</organism>
<dbReference type="GO" id="GO:0008168">
    <property type="term" value="F:methyltransferase activity"/>
    <property type="evidence" value="ECO:0007669"/>
    <property type="project" value="UniProtKB-KW"/>
</dbReference>
<sequence length="242" mass="26794">MSTQVLTQSSPASFSDGGDVGNNFTPSAHPTSRTKGLKERIRNHYEKAAQCYQIYWGEHIHHGYFKAVDDTKDAAQLNLVELLLEQSQLERGSSVLDVGCGLGGCDRHLAKFWDCRITGIAISGREIQIAKKLAAEEAFTSPKGMLCTENFQLGRGEVCYLELDAEKLGDYFGFSAEPTTFQGIWIVETMSQIPDKDLLFRNAELLLDHGGKLIIADWFKADDLTLEQMNSDVKPIEGMAGL</sequence>
<keyword evidence="2" id="KW-0489">Methyltransferase</keyword>
<evidence type="ECO:0000313" key="2">
    <source>
        <dbReference type="EMBL" id="KKY15529.1"/>
    </source>
</evidence>
<keyword evidence="2" id="KW-0808">Transferase</keyword>
<dbReference type="Pfam" id="PF02353">
    <property type="entry name" value="CMAS"/>
    <property type="match status" value="1"/>
</dbReference>
<dbReference type="Gene3D" id="3.40.50.150">
    <property type="entry name" value="Vaccinia Virus protein VP39"/>
    <property type="match status" value="1"/>
</dbReference>
<feature type="compositionally biased region" description="Polar residues" evidence="1">
    <location>
        <begin position="22"/>
        <end position="34"/>
    </location>
</feature>
<evidence type="ECO:0000313" key="3">
    <source>
        <dbReference type="Proteomes" id="UP000053317"/>
    </source>
</evidence>
<evidence type="ECO:0000256" key="1">
    <source>
        <dbReference type="SAM" id="MobiDB-lite"/>
    </source>
</evidence>
<keyword evidence="3" id="KW-1185">Reference proteome</keyword>
<protein>
    <submittedName>
        <fullName evidence="2">Putative methyltransferase domain-containing protein</fullName>
    </submittedName>
</protein>
<dbReference type="EMBL" id="LCWF01000185">
    <property type="protein sequence ID" value="KKY15529.1"/>
    <property type="molecule type" value="Genomic_DNA"/>
</dbReference>
<gene>
    <name evidence="2" type="ORF">UCRPC4_g06332</name>
</gene>
<dbReference type="PANTHER" id="PTHR44068:SF11">
    <property type="entry name" value="GERANYL DIPHOSPHATE 2-C-METHYLTRANSFERASE"/>
    <property type="match status" value="1"/>
</dbReference>
<dbReference type="SUPFAM" id="SSF53335">
    <property type="entry name" value="S-adenosyl-L-methionine-dependent methyltransferases"/>
    <property type="match status" value="1"/>
</dbReference>
<accession>A0A0G2DY61</accession>
<dbReference type="AlphaFoldDB" id="A0A0G2DY61"/>
<proteinExistence type="predicted"/>
<comment type="caution">
    <text evidence="2">The sequence shown here is derived from an EMBL/GenBank/DDBJ whole genome shotgun (WGS) entry which is preliminary data.</text>
</comment>
<dbReference type="InterPro" id="IPR029063">
    <property type="entry name" value="SAM-dependent_MTases_sf"/>
</dbReference>
<feature type="compositionally biased region" description="Polar residues" evidence="1">
    <location>
        <begin position="1"/>
        <end position="13"/>
    </location>
</feature>
<dbReference type="PANTHER" id="PTHR44068">
    <property type="entry name" value="ZGC:194242"/>
    <property type="match status" value="1"/>
</dbReference>
<dbReference type="GO" id="GO:0032259">
    <property type="term" value="P:methylation"/>
    <property type="evidence" value="ECO:0007669"/>
    <property type="project" value="UniProtKB-KW"/>
</dbReference>
<dbReference type="OrthoDB" id="506498at2759"/>
<reference evidence="2 3" key="1">
    <citation type="submission" date="2015-05" db="EMBL/GenBank/DDBJ databases">
        <title>Distinctive expansion of gene families associated with plant cell wall degradation and secondary metabolism in the genomes of grapevine trunk pathogens.</title>
        <authorList>
            <person name="Lawrence D.P."/>
            <person name="Travadon R."/>
            <person name="Rolshausen P.E."/>
            <person name="Baumgartner K."/>
        </authorList>
    </citation>
    <scope>NUCLEOTIDE SEQUENCE [LARGE SCALE GENOMIC DNA]</scope>
    <source>
        <strain evidence="2">UCRPC4</strain>
    </source>
</reference>
<dbReference type="InterPro" id="IPR050447">
    <property type="entry name" value="Erg6_SMT_methyltransf"/>
</dbReference>
<dbReference type="Proteomes" id="UP000053317">
    <property type="component" value="Unassembled WGS sequence"/>
</dbReference>
<reference evidence="2 3" key="2">
    <citation type="submission" date="2015-05" db="EMBL/GenBank/DDBJ databases">
        <authorList>
            <person name="Morales-Cruz A."/>
            <person name="Amrine K.C."/>
            <person name="Cantu D."/>
        </authorList>
    </citation>
    <scope>NUCLEOTIDE SEQUENCE [LARGE SCALE GENOMIC DNA]</scope>
    <source>
        <strain evidence="2">UCRPC4</strain>
    </source>
</reference>
<feature type="region of interest" description="Disordered" evidence="1">
    <location>
        <begin position="1"/>
        <end position="37"/>
    </location>
</feature>
<name>A0A0G2DY61_PHACM</name>